<dbReference type="Proteomes" id="UP000000763">
    <property type="component" value="Chromosome 6"/>
</dbReference>
<dbReference type="EMBL" id="AP006065">
    <property type="protein sequence ID" value="BAD62376.1"/>
    <property type="molecule type" value="Genomic_DNA"/>
</dbReference>
<gene>
    <name evidence="1" type="primary">OSJNBa0076I16.34</name>
</gene>
<reference evidence="2" key="2">
    <citation type="journal article" date="2008" name="Nucleic Acids Res.">
        <title>The rice annotation project database (RAP-DB): 2008 update.</title>
        <authorList>
            <consortium name="The rice annotation project (RAP)"/>
        </authorList>
    </citation>
    <scope>GENOME REANNOTATION</scope>
    <source>
        <strain evidence="2">cv. Nipponbare</strain>
    </source>
</reference>
<evidence type="ECO:0000313" key="2">
    <source>
        <dbReference type="Proteomes" id="UP000000763"/>
    </source>
</evidence>
<accession>Q5Z4F6</accession>
<dbReference type="AlphaFoldDB" id="Q5Z4F6"/>
<organism evidence="1 2">
    <name type="scientific">Oryza sativa subsp. japonica</name>
    <name type="common">Rice</name>
    <dbReference type="NCBI Taxonomy" id="39947"/>
    <lineage>
        <taxon>Eukaryota</taxon>
        <taxon>Viridiplantae</taxon>
        <taxon>Streptophyta</taxon>
        <taxon>Embryophyta</taxon>
        <taxon>Tracheophyta</taxon>
        <taxon>Spermatophyta</taxon>
        <taxon>Magnoliopsida</taxon>
        <taxon>Liliopsida</taxon>
        <taxon>Poales</taxon>
        <taxon>Poaceae</taxon>
        <taxon>BOP clade</taxon>
        <taxon>Oryzoideae</taxon>
        <taxon>Oryzeae</taxon>
        <taxon>Oryzinae</taxon>
        <taxon>Oryza</taxon>
        <taxon>Oryza sativa</taxon>
    </lineage>
</organism>
<protein>
    <submittedName>
        <fullName evidence="1">Uncharacterized protein</fullName>
    </submittedName>
</protein>
<proteinExistence type="predicted"/>
<name>Q5Z4F6_ORYSJ</name>
<evidence type="ECO:0000313" key="1">
    <source>
        <dbReference type="EMBL" id="BAD62376.1"/>
    </source>
</evidence>
<sequence>MEGCCCLVCNDDGDMHPDGASEQHDGQSTTTVLVSVSLVGSRRTCRRRRVRRRGSLPMALCRMCACCCRSTILAESRST</sequence>
<reference evidence="2" key="1">
    <citation type="journal article" date="2005" name="Nature">
        <title>The map-based sequence of the rice genome.</title>
        <authorList>
            <consortium name="International rice genome sequencing project (IRGSP)"/>
            <person name="Matsumoto T."/>
            <person name="Wu J."/>
            <person name="Kanamori H."/>
            <person name="Katayose Y."/>
            <person name="Fujisawa M."/>
            <person name="Namiki N."/>
            <person name="Mizuno H."/>
            <person name="Yamamoto K."/>
            <person name="Antonio B.A."/>
            <person name="Baba T."/>
            <person name="Sakata K."/>
            <person name="Nagamura Y."/>
            <person name="Aoki H."/>
            <person name="Arikawa K."/>
            <person name="Arita K."/>
            <person name="Bito T."/>
            <person name="Chiden Y."/>
            <person name="Fujitsuka N."/>
            <person name="Fukunaka R."/>
            <person name="Hamada M."/>
            <person name="Harada C."/>
            <person name="Hayashi A."/>
            <person name="Hijishita S."/>
            <person name="Honda M."/>
            <person name="Hosokawa S."/>
            <person name="Ichikawa Y."/>
            <person name="Idonuma A."/>
            <person name="Iijima M."/>
            <person name="Ikeda M."/>
            <person name="Ikeno M."/>
            <person name="Ito K."/>
            <person name="Ito S."/>
            <person name="Ito T."/>
            <person name="Ito Y."/>
            <person name="Ito Y."/>
            <person name="Iwabuchi A."/>
            <person name="Kamiya K."/>
            <person name="Karasawa W."/>
            <person name="Kurita K."/>
            <person name="Katagiri S."/>
            <person name="Kikuta A."/>
            <person name="Kobayashi H."/>
            <person name="Kobayashi N."/>
            <person name="Machita K."/>
            <person name="Maehara T."/>
            <person name="Masukawa M."/>
            <person name="Mizubayashi T."/>
            <person name="Mukai Y."/>
            <person name="Nagasaki H."/>
            <person name="Nagata Y."/>
            <person name="Naito S."/>
            <person name="Nakashima M."/>
            <person name="Nakama Y."/>
            <person name="Nakamichi Y."/>
            <person name="Nakamura M."/>
            <person name="Meguro A."/>
            <person name="Negishi M."/>
            <person name="Ohta I."/>
            <person name="Ohta T."/>
            <person name="Okamoto M."/>
            <person name="Ono N."/>
            <person name="Saji S."/>
            <person name="Sakaguchi M."/>
            <person name="Sakai K."/>
            <person name="Shibata M."/>
            <person name="Shimokawa T."/>
            <person name="Song J."/>
            <person name="Takazaki Y."/>
            <person name="Terasawa K."/>
            <person name="Tsugane M."/>
            <person name="Tsuji K."/>
            <person name="Ueda S."/>
            <person name="Waki K."/>
            <person name="Yamagata H."/>
            <person name="Yamamoto M."/>
            <person name="Yamamoto S."/>
            <person name="Yamane H."/>
            <person name="Yoshiki S."/>
            <person name="Yoshihara R."/>
            <person name="Yukawa K."/>
            <person name="Zhong H."/>
            <person name="Yano M."/>
            <person name="Yuan Q."/>
            <person name="Ouyang S."/>
            <person name="Liu J."/>
            <person name="Jones K.M."/>
            <person name="Gansberger K."/>
            <person name="Moffat K."/>
            <person name="Hill J."/>
            <person name="Bera J."/>
            <person name="Fadrosh D."/>
            <person name="Jin S."/>
            <person name="Johri S."/>
            <person name="Kim M."/>
            <person name="Overton L."/>
            <person name="Reardon M."/>
            <person name="Tsitrin T."/>
            <person name="Vuong H."/>
            <person name="Weaver B."/>
            <person name="Ciecko A."/>
            <person name="Tallon L."/>
            <person name="Jackson J."/>
            <person name="Pai G."/>
            <person name="Aken S.V."/>
            <person name="Utterback T."/>
            <person name="Reidmuller S."/>
            <person name="Feldblyum T."/>
            <person name="Hsiao J."/>
            <person name="Zismann V."/>
            <person name="Iobst S."/>
            <person name="de Vazeille A.R."/>
            <person name="Buell C.R."/>
            <person name="Ying K."/>
            <person name="Li Y."/>
            <person name="Lu T."/>
            <person name="Huang Y."/>
            <person name="Zhao Q."/>
            <person name="Feng Q."/>
            <person name="Zhang L."/>
            <person name="Zhu J."/>
            <person name="Weng Q."/>
            <person name="Mu J."/>
            <person name="Lu Y."/>
            <person name="Fan D."/>
            <person name="Liu Y."/>
            <person name="Guan J."/>
            <person name="Zhang Y."/>
            <person name="Yu S."/>
            <person name="Liu X."/>
            <person name="Zhang Y."/>
            <person name="Hong G."/>
            <person name="Han B."/>
            <person name="Choisne N."/>
            <person name="Demange N."/>
            <person name="Orjeda G."/>
            <person name="Samain S."/>
            <person name="Cattolico L."/>
            <person name="Pelletier E."/>
            <person name="Couloux A."/>
            <person name="Segurens B."/>
            <person name="Wincker P."/>
            <person name="D'Hont A."/>
            <person name="Scarpelli C."/>
            <person name="Weissenbach J."/>
            <person name="Salanoubat M."/>
            <person name="Quetier F."/>
            <person name="Yu Y."/>
            <person name="Kim H.R."/>
            <person name="Rambo T."/>
            <person name="Currie J."/>
            <person name="Collura K."/>
            <person name="Luo M."/>
            <person name="Yang T."/>
            <person name="Ammiraju J.S.S."/>
            <person name="Engler F."/>
            <person name="Soderlund C."/>
            <person name="Wing R.A."/>
            <person name="Palmer L.E."/>
            <person name="de la Bastide M."/>
            <person name="Spiegel L."/>
            <person name="Nascimento L."/>
            <person name="Zutavern T."/>
            <person name="O'Shaughnessy A."/>
            <person name="Dike S."/>
            <person name="Dedhia N."/>
            <person name="Preston R."/>
            <person name="Balija V."/>
            <person name="McCombie W.R."/>
            <person name="Chow T."/>
            <person name="Chen H."/>
            <person name="Chung M."/>
            <person name="Chen C."/>
            <person name="Shaw J."/>
            <person name="Wu H."/>
            <person name="Hsiao K."/>
            <person name="Chao Y."/>
            <person name="Chu M."/>
            <person name="Cheng C."/>
            <person name="Hour A."/>
            <person name="Lee P."/>
            <person name="Lin S."/>
            <person name="Lin Y."/>
            <person name="Liou J."/>
            <person name="Liu S."/>
            <person name="Hsing Y."/>
            <person name="Raghuvanshi S."/>
            <person name="Mohanty A."/>
            <person name="Bharti A.K."/>
            <person name="Gaur A."/>
            <person name="Gupta V."/>
            <person name="Kumar D."/>
            <person name="Ravi V."/>
            <person name="Vij S."/>
            <person name="Kapur A."/>
            <person name="Khurana P."/>
            <person name="Khurana P."/>
            <person name="Khurana J.P."/>
            <person name="Tyagi A.K."/>
            <person name="Gaikwad K."/>
            <person name="Singh A."/>
            <person name="Dalal V."/>
            <person name="Srivastava S."/>
            <person name="Dixit A."/>
            <person name="Pal A.K."/>
            <person name="Ghazi I.A."/>
            <person name="Yadav M."/>
            <person name="Pandit A."/>
            <person name="Bhargava A."/>
            <person name="Sureshbabu K."/>
            <person name="Batra K."/>
            <person name="Sharma T.R."/>
            <person name="Mohapatra T."/>
            <person name="Singh N.K."/>
            <person name="Messing J."/>
            <person name="Nelson A.B."/>
            <person name="Fuks G."/>
            <person name="Kavchok S."/>
            <person name="Keizer G."/>
            <person name="Linton E."/>
            <person name="Llaca V."/>
            <person name="Song R."/>
            <person name="Tanyolac B."/>
            <person name="Young S."/>
            <person name="Ho-Il K."/>
            <person name="Hahn J.H."/>
            <person name="Sangsakoo G."/>
            <person name="Vanavichit A."/>
            <person name="de Mattos Luiz.A.T."/>
            <person name="Zimmer P.D."/>
            <person name="Malone G."/>
            <person name="Dellagostin O."/>
            <person name="de Oliveira A.C."/>
            <person name="Bevan M."/>
            <person name="Bancroft I."/>
            <person name="Minx P."/>
            <person name="Cordum H."/>
            <person name="Wilson R."/>
            <person name="Cheng Z."/>
            <person name="Jin W."/>
            <person name="Jiang J."/>
            <person name="Leong S.A."/>
            <person name="Iwama H."/>
            <person name="Gojobori T."/>
            <person name="Itoh T."/>
            <person name="Niimura Y."/>
            <person name="Fujii Y."/>
            <person name="Habara T."/>
            <person name="Sakai H."/>
            <person name="Sato Y."/>
            <person name="Wilson G."/>
            <person name="Kumar K."/>
            <person name="McCouch S."/>
            <person name="Juretic N."/>
            <person name="Hoen D."/>
            <person name="Wright S."/>
            <person name="Bruskiewich R."/>
            <person name="Bureau T."/>
            <person name="Miyao A."/>
            <person name="Hirochika H."/>
            <person name="Nishikawa T."/>
            <person name="Kadowaki K."/>
            <person name="Sugiura M."/>
            <person name="Burr B."/>
            <person name="Sasaki T."/>
        </authorList>
    </citation>
    <scope>NUCLEOTIDE SEQUENCE [LARGE SCALE GENOMIC DNA]</scope>
    <source>
        <strain evidence="2">cv. Nipponbare</strain>
    </source>
</reference>